<sequence length="151" mass="16555">MSKGYSIETQQQLLALALKFEIVAGHPVKWRNNSSGVDAMLEYGLSCDHPELRALAQQVLVLLPAEDRQRLVALGVRAAIEATSTAAQTEHGQPAHVLIRQRRYRGATGTLEDATDEDGLAQKSQSRGRNNHHGSTTGQADKRLLYRGNKT</sequence>
<keyword evidence="3" id="KW-1185">Reference proteome</keyword>
<dbReference type="Proteomes" id="UP001620597">
    <property type="component" value="Unassembled WGS sequence"/>
</dbReference>
<evidence type="ECO:0000313" key="2">
    <source>
        <dbReference type="EMBL" id="MFK4753315.1"/>
    </source>
</evidence>
<dbReference type="RefSeq" id="WP_416206367.1">
    <property type="nucleotide sequence ID" value="NZ_JBBKTX010000015.1"/>
</dbReference>
<protein>
    <submittedName>
        <fullName evidence="2">Uncharacterized protein</fullName>
    </submittedName>
</protein>
<comment type="caution">
    <text evidence="2">The sequence shown here is derived from an EMBL/GenBank/DDBJ whole genome shotgun (WGS) entry which is preliminary data.</text>
</comment>
<proteinExistence type="predicted"/>
<organism evidence="2 3">
    <name type="scientific">Oceanobacter antarcticus</name>
    <dbReference type="NCBI Taxonomy" id="3133425"/>
    <lineage>
        <taxon>Bacteria</taxon>
        <taxon>Pseudomonadati</taxon>
        <taxon>Pseudomonadota</taxon>
        <taxon>Gammaproteobacteria</taxon>
        <taxon>Oceanospirillales</taxon>
        <taxon>Oceanospirillaceae</taxon>
        <taxon>Oceanobacter</taxon>
    </lineage>
</organism>
<feature type="compositionally biased region" description="Polar residues" evidence="1">
    <location>
        <begin position="122"/>
        <end position="139"/>
    </location>
</feature>
<evidence type="ECO:0000313" key="3">
    <source>
        <dbReference type="Proteomes" id="UP001620597"/>
    </source>
</evidence>
<feature type="region of interest" description="Disordered" evidence="1">
    <location>
        <begin position="109"/>
        <end position="151"/>
    </location>
</feature>
<dbReference type="EMBL" id="JBBKTX010000015">
    <property type="protein sequence ID" value="MFK4753315.1"/>
    <property type="molecule type" value="Genomic_DNA"/>
</dbReference>
<evidence type="ECO:0000256" key="1">
    <source>
        <dbReference type="SAM" id="MobiDB-lite"/>
    </source>
</evidence>
<gene>
    <name evidence="2" type="ORF">WG929_12945</name>
</gene>
<reference evidence="2 3" key="1">
    <citation type="submission" date="2024-03" db="EMBL/GenBank/DDBJ databases">
        <title>High-quality draft genome sequence of Oceanobacter sp. wDCs-4.</title>
        <authorList>
            <person name="Dong C."/>
        </authorList>
    </citation>
    <scope>NUCLEOTIDE SEQUENCE [LARGE SCALE GENOMIC DNA]</scope>
    <source>
        <strain evidence="3">wDCs-4</strain>
    </source>
</reference>
<name>A0ABW8NK15_9GAMM</name>
<accession>A0ABW8NK15</accession>